<dbReference type="Proteomes" id="UP000030689">
    <property type="component" value="Unassembled WGS sequence"/>
</dbReference>
<dbReference type="AlphaFoldDB" id="V4LH03"/>
<dbReference type="GO" id="GO:0010089">
    <property type="term" value="P:xylem development"/>
    <property type="evidence" value="ECO:0007669"/>
    <property type="project" value="InterPro"/>
</dbReference>
<evidence type="ECO:0000313" key="3">
    <source>
        <dbReference type="Proteomes" id="UP000030689"/>
    </source>
</evidence>
<dbReference type="PANTHER" id="PTHR33974">
    <property type="entry name" value="VASCULAR-RELATED UNKNOWN PROTEIN 1-RELATED"/>
    <property type="match status" value="1"/>
</dbReference>
<dbReference type="OMA" id="KHETTTF"/>
<evidence type="ECO:0000313" key="2">
    <source>
        <dbReference type="EMBL" id="ESQ42989.1"/>
    </source>
</evidence>
<dbReference type="PANTHER" id="PTHR33974:SF26">
    <property type="entry name" value="VASCULAR-RELATED UNKNOWN PROTEIN 4"/>
    <property type="match status" value="1"/>
</dbReference>
<dbReference type="OrthoDB" id="779856at2759"/>
<keyword evidence="3" id="KW-1185">Reference proteome</keyword>
<dbReference type="GO" id="GO:0009825">
    <property type="term" value="P:multidimensional cell growth"/>
    <property type="evidence" value="ECO:0007669"/>
    <property type="project" value="TreeGrafter"/>
</dbReference>
<dbReference type="eggNOG" id="ENOG502SA9A">
    <property type="taxonomic scope" value="Eukaryota"/>
</dbReference>
<sequence>MESSMNNAYIMSKQEPTTFSSDQTPEESSWTMYFEDFFETSSSIADVGDCSSSSVSDAMSFVATKKTIHVSKQEGINSSSKLDIKRTRNRDISFGLHYDLEDTASSPSRSPNICSMMNLLDNNTIHG</sequence>
<accession>V4LH03</accession>
<dbReference type="EMBL" id="KI517464">
    <property type="protein sequence ID" value="ESQ42989.1"/>
    <property type="molecule type" value="Genomic_DNA"/>
</dbReference>
<proteinExistence type="predicted"/>
<dbReference type="KEGG" id="eus:EUTSA_v100159161m"/>
<protein>
    <submittedName>
        <fullName evidence="2">Uncharacterized protein</fullName>
    </submittedName>
</protein>
<feature type="non-terminal residue" evidence="2">
    <location>
        <position position="127"/>
    </location>
</feature>
<organism evidence="2 3">
    <name type="scientific">Eutrema salsugineum</name>
    <name type="common">Saltwater cress</name>
    <name type="synonym">Sisymbrium salsugineum</name>
    <dbReference type="NCBI Taxonomy" id="72664"/>
    <lineage>
        <taxon>Eukaryota</taxon>
        <taxon>Viridiplantae</taxon>
        <taxon>Streptophyta</taxon>
        <taxon>Embryophyta</taxon>
        <taxon>Tracheophyta</taxon>
        <taxon>Spermatophyta</taxon>
        <taxon>Magnoliopsida</taxon>
        <taxon>eudicotyledons</taxon>
        <taxon>Gunneridae</taxon>
        <taxon>Pentapetalae</taxon>
        <taxon>rosids</taxon>
        <taxon>malvids</taxon>
        <taxon>Brassicales</taxon>
        <taxon>Brassicaceae</taxon>
        <taxon>Eutremeae</taxon>
        <taxon>Eutrema</taxon>
    </lineage>
</organism>
<dbReference type="InterPro" id="IPR039280">
    <property type="entry name" value="VUP"/>
</dbReference>
<gene>
    <name evidence="2" type="ORF">EUTSA_v100159161mg</name>
</gene>
<evidence type="ECO:0000256" key="1">
    <source>
        <dbReference type="SAM" id="MobiDB-lite"/>
    </source>
</evidence>
<feature type="region of interest" description="Disordered" evidence="1">
    <location>
        <begin position="1"/>
        <end position="26"/>
    </location>
</feature>
<reference evidence="2 3" key="1">
    <citation type="journal article" date="2013" name="Front. Plant Sci.">
        <title>The Reference Genome of the Halophytic Plant Eutrema salsugineum.</title>
        <authorList>
            <person name="Yang R."/>
            <person name="Jarvis D.E."/>
            <person name="Chen H."/>
            <person name="Beilstein M.A."/>
            <person name="Grimwood J."/>
            <person name="Jenkins J."/>
            <person name="Shu S."/>
            <person name="Prochnik S."/>
            <person name="Xin M."/>
            <person name="Ma C."/>
            <person name="Schmutz J."/>
            <person name="Wing R.A."/>
            <person name="Mitchell-Olds T."/>
            <person name="Schumaker K.S."/>
            <person name="Wang X."/>
        </authorList>
    </citation>
    <scope>NUCLEOTIDE SEQUENCE [LARGE SCALE GENOMIC DNA]</scope>
</reference>
<dbReference type="Gramene" id="ESQ42989">
    <property type="protein sequence ID" value="ESQ42989"/>
    <property type="gene ID" value="EUTSA_v100159161mg"/>
</dbReference>
<name>V4LH03_EUTSA</name>